<feature type="transmembrane region" description="Helical" evidence="7">
    <location>
        <begin position="128"/>
        <end position="149"/>
    </location>
</feature>
<feature type="transmembrane region" description="Helical" evidence="7">
    <location>
        <begin position="306"/>
        <end position="325"/>
    </location>
</feature>
<feature type="transmembrane region" description="Helical" evidence="7">
    <location>
        <begin position="96"/>
        <end position="116"/>
    </location>
</feature>
<dbReference type="InterPro" id="IPR011701">
    <property type="entry name" value="MFS"/>
</dbReference>
<evidence type="ECO:0000256" key="1">
    <source>
        <dbReference type="ARBA" id="ARBA00004651"/>
    </source>
</evidence>
<feature type="transmembrane region" description="Helical" evidence="7">
    <location>
        <begin position="46"/>
        <end position="64"/>
    </location>
</feature>
<evidence type="ECO:0000313" key="10">
    <source>
        <dbReference type="Proteomes" id="UP000265643"/>
    </source>
</evidence>
<dbReference type="EMBL" id="BHGK01000001">
    <property type="protein sequence ID" value="GCA66319.1"/>
    <property type="molecule type" value="Genomic_DNA"/>
</dbReference>
<keyword evidence="10" id="KW-1185">Reference proteome</keyword>
<feature type="domain" description="Major facilitator superfamily (MFS) profile" evidence="8">
    <location>
        <begin position="1"/>
        <end position="387"/>
    </location>
</feature>
<dbReference type="AlphaFoldDB" id="A0A391P9E0"/>
<evidence type="ECO:0000256" key="4">
    <source>
        <dbReference type="ARBA" id="ARBA00022692"/>
    </source>
</evidence>
<feature type="transmembrane region" description="Helical" evidence="7">
    <location>
        <begin position="367"/>
        <end position="385"/>
    </location>
</feature>
<evidence type="ECO:0000256" key="7">
    <source>
        <dbReference type="SAM" id="Phobius"/>
    </source>
</evidence>
<comment type="similarity">
    <text evidence="2">Belongs to the major facilitator superfamily.</text>
</comment>
<sequence>MNRRMEKITVLSLSFMLTTTFSVTPLLPLMQKAFPAYSTDQVEMLVSIPSFCMMLMILGSNWIYRFASEKFWITQGLILLSVAGVVPVFVESYPVIFASRAFLGIGLGLVNGRAVSMISERFEGREKVTLLGYRASIEVAGNILMTLVVGRLLLIRWNLAFCIYGFGVVILVLYLRFLPEEPKGIEARSAEKTEQKQKNHPSRSLSGKEVVTLLRLVVTAGFMILVNSVISLRVPSFVLERGIGNESDSSIVLSILMVASIVAGVLFGQMRDLWKQKLEAVGLIGLGLSLLLIVSSHSLLVLTVGAALSGFFYMIPLTCCLNGVSEELPIELVSLTTSLVLVGCNLAASTSPLILKLIAWFDGHTETPYLVFAGISFVGAVVSSIQK</sequence>
<keyword evidence="6 7" id="KW-0472">Membrane</keyword>
<feature type="transmembrane region" description="Helical" evidence="7">
    <location>
        <begin position="71"/>
        <end position="90"/>
    </location>
</feature>
<evidence type="ECO:0000259" key="8">
    <source>
        <dbReference type="PROSITE" id="PS50850"/>
    </source>
</evidence>
<dbReference type="Gene3D" id="1.20.1250.20">
    <property type="entry name" value="MFS general substrate transporter like domains"/>
    <property type="match status" value="1"/>
</dbReference>
<dbReference type="SUPFAM" id="SSF103473">
    <property type="entry name" value="MFS general substrate transporter"/>
    <property type="match status" value="1"/>
</dbReference>
<evidence type="ECO:0000256" key="3">
    <source>
        <dbReference type="ARBA" id="ARBA00022448"/>
    </source>
</evidence>
<keyword evidence="3" id="KW-0813">Transport</keyword>
<evidence type="ECO:0000313" key="9">
    <source>
        <dbReference type="EMBL" id="GCA66319.1"/>
    </source>
</evidence>
<protein>
    <submittedName>
        <fullName evidence="9">MFS transporter</fullName>
    </submittedName>
</protein>
<feature type="transmembrane region" description="Helical" evidence="7">
    <location>
        <begin position="332"/>
        <end position="355"/>
    </location>
</feature>
<dbReference type="InterPro" id="IPR020846">
    <property type="entry name" value="MFS_dom"/>
</dbReference>
<dbReference type="GO" id="GO:0005886">
    <property type="term" value="C:plasma membrane"/>
    <property type="evidence" value="ECO:0007669"/>
    <property type="project" value="UniProtKB-SubCell"/>
</dbReference>
<feature type="transmembrane region" description="Helical" evidence="7">
    <location>
        <begin position="155"/>
        <end position="175"/>
    </location>
</feature>
<dbReference type="PROSITE" id="PS50850">
    <property type="entry name" value="MFS"/>
    <property type="match status" value="1"/>
</dbReference>
<comment type="subcellular location">
    <subcellularLocation>
        <location evidence="1">Cell membrane</location>
        <topology evidence="1">Multi-pass membrane protein</topology>
    </subcellularLocation>
</comment>
<dbReference type="GO" id="GO:0022857">
    <property type="term" value="F:transmembrane transporter activity"/>
    <property type="evidence" value="ECO:0007669"/>
    <property type="project" value="InterPro"/>
</dbReference>
<reference evidence="10" key="1">
    <citation type="submission" date="2018-09" db="EMBL/GenBank/DDBJ databases">
        <title>Draft Genome Sequence of Mediterraneibacter sp. KCTC 15684.</title>
        <authorList>
            <person name="Kim J.S."/>
            <person name="Han K.I."/>
            <person name="Suh M.K."/>
            <person name="Lee K.C."/>
            <person name="Eom M.K."/>
            <person name="Lee J.H."/>
            <person name="Park S.H."/>
            <person name="Kang S.W."/>
            <person name="Park J.E."/>
            <person name="Oh B.S."/>
            <person name="Yu S.Y."/>
            <person name="Choi S.H."/>
            <person name="Lee D.H."/>
            <person name="Yoon H."/>
            <person name="Kim B."/>
            <person name="Yang S.J."/>
            <person name="Lee J.S."/>
        </authorList>
    </citation>
    <scope>NUCLEOTIDE SEQUENCE [LARGE SCALE GENOMIC DNA]</scope>
    <source>
        <strain evidence="10">KCTC 15684</strain>
    </source>
</reference>
<keyword evidence="4 7" id="KW-0812">Transmembrane</keyword>
<proteinExistence type="inferred from homology"/>
<keyword evidence="5 7" id="KW-1133">Transmembrane helix</keyword>
<evidence type="ECO:0000256" key="6">
    <source>
        <dbReference type="ARBA" id="ARBA00023136"/>
    </source>
</evidence>
<dbReference type="PANTHER" id="PTHR23514">
    <property type="entry name" value="BYPASS OF STOP CODON PROTEIN 6"/>
    <property type="match status" value="1"/>
</dbReference>
<dbReference type="Proteomes" id="UP000265643">
    <property type="component" value="Unassembled WGS sequence"/>
</dbReference>
<evidence type="ECO:0000256" key="5">
    <source>
        <dbReference type="ARBA" id="ARBA00022989"/>
    </source>
</evidence>
<comment type="caution">
    <text evidence="9">The sequence shown here is derived from an EMBL/GenBank/DDBJ whole genome shotgun (WGS) entry which is preliminary data.</text>
</comment>
<dbReference type="PANTHER" id="PTHR23514:SF3">
    <property type="entry name" value="BYPASS OF STOP CODON PROTEIN 6"/>
    <property type="match status" value="1"/>
</dbReference>
<gene>
    <name evidence="9" type="ORF">KGMB01110_07550</name>
</gene>
<dbReference type="RefSeq" id="WP_117604253.1">
    <property type="nucleotide sequence ID" value="NZ_BHGK01000001.1"/>
</dbReference>
<name>A0A391P9E0_9FIRM</name>
<accession>A0A391P9E0</accession>
<feature type="transmembrane region" description="Helical" evidence="7">
    <location>
        <begin position="280"/>
        <end position="300"/>
    </location>
</feature>
<feature type="transmembrane region" description="Helical" evidence="7">
    <location>
        <begin position="210"/>
        <end position="230"/>
    </location>
</feature>
<dbReference type="InterPro" id="IPR051788">
    <property type="entry name" value="MFS_Transporter"/>
</dbReference>
<feature type="transmembrane region" description="Helical" evidence="7">
    <location>
        <begin position="250"/>
        <end position="268"/>
    </location>
</feature>
<dbReference type="Pfam" id="PF07690">
    <property type="entry name" value="MFS_1"/>
    <property type="match status" value="1"/>
</dbReference>
<dbReference type="InterPro" id="IPR036259">
    <property type="entry name" value="MFS_trans_sf"/>
</dbReference>
<evidence type="ECO:0000256" key="2">
    <source>
        <dbReference type="ARBA" id="ARBA00008335"/>
    </source>
</evidence>
<organism evidence="9 10">
    <name type="scientific">Mediterraneibacter butyricigenes</name>
    <dbReference type="NCBI Taxonomy" id="2316025"/>
    <lineage>
        <taxon>Bacteria</taxon>
        <taxon>Bacillati</taxon>
        <taxon>Bacillota</taxon>
        <taxon>Clostridia</taxon>
        <taxon>Lachnospirales</taxon>
        <taxon>Lachnospiraceae</taxon>
        <taxon>Mediterraneibacter</taxon>
    </lineage>
</organism>